<evidence type="ECO:0000256" key="2">
    <source>
        <dbReference type="ARBA" id="ARBA00023125"/>
    </source>
</evidence>
<dbReference type="SUPFAM" id="SSF48008">
    <property type="entry name" value="GntR ligand-binding domain-like"/>
    <property type="match status" value="1"/>
</dbReference>
<accession>A0A6M8B9U4</accession>
<evidence type="ECO:0000259" key="4">
    <source>
        <dbReference type="PROSITE" id="PS50949"/>
    </source>
</evidence>
<keyword evidence="3" id="KW-0804">Transcription</keyword>
<dbReference type="Pfam" id="PF07729">
    <property type="entry name" value="FCD"/>
    <property type="match status" value="1"/>
</dbReference>
<dbReference type="SMART" id="SM00895">
    <property type="entry name" value="FCD"/>
    <property type="match status" value="1"/>
</dbReference>
<dbReference type="PROSITE" id="PS50949">
    <property type="entry name" value="HTH_GNTR"/>
    <property type="match status" value="1"/>
</dbReference>
<dbReference type="PANTHER" id="PTHR43537:SF24">
    <property type="entry name" value="GLUCONATE OPERON TRANSCRIPTIONAL REPRESSOR"/>
    <property type="match status" value="1"/>
</dbReference>
<evidence type="ECO:0000256" key="1">
    <source>
        <dbReference type="ARBA" id="ARBA00023015"/>
    </source>
</evidence>
<evidence type="ECO:0000313" key="5">
    <source>
        <dbReference type="EMBL" id="QKD81220.1"/>
    </source>
</evidence>
<keyword evidence="2" id="KW-0238">DNA-binding</keyword>
<proteinExistence type="predicted"/>
<dbReference type="Gene3D" id="1.20.120.530">
    <property type="entry name" value="GntR ligand-binding domain-like"/>
    <property type="match status" value="1"/>
</dbReference>
<dbReference type="Pfam" id="PF00392">
    <property type="entry name" value="GntR"/>
    <property type="match status" value="1"/>
</dbReference>
<name>A0A6M8B9U4_9CYAN</name>
<dbReference type="EMBL" id="CP053661">
    <property type="protein sequence ID" value="QKD81220.1"/>
    <property type="molecule type" value="Genomic_DNA"/>
</dbReference>
<reference evidence="5 6" key="1">
    <citation type="submission" date="2020-05" db="EMBL/GenBank/DDBJ databases">
        <title>Complete genome sequence of of a novel Thermoleptolyngbya strain isolated from hot springs of Ganzi, Sichuan China.</title>
        <authorList>
            <person name="Tang J."/>
            <person name="Daroch M."/>
            <person name="Li L."/>
            <person name="Waleron K."/>
            <person name="Waleron M."/>
            <person name="Waleron M."/>
        </authorList>
    </citation>
    <scope>NUCLEOTIDE SEQUENCE [LARGE SCALE GENOMIC DNA]</scope>
    <source>
        <strain evidence="5 6">PKUAC-SCTA183</strain>
    </source>
</reference>
<dbReference type="SUPFAM" id="SSF46785">
    <property type="entry name" value="Winged helix' DNA-binding domain"/>
    <property type="match status" value="1"/>
</dbReference>
<dbReference type="AlphaFoldDB" id="A0A6M8B9U4"/>
<keyword evidence="6" id="KW-1185">Reference proteome</keyword>
<gene>
    <name evidence="5" type="ORF">HPC62_02670</name>
</gene>
<dbReference type="Proteomes" id="UP000505210">
    <property type="component" value="Chromosome"/>
</dbReference>
<dbReference type="InterPro" id="IPR000524">
    <property type="entry name" value="Tscrpt_reg_HTH_GntR"/>
</dbReference>
<dbReference type="InterPro" id="IPR036388">
    <property type="entry name" value="WH-like_DNA-bd_sf"/>
</dbReference>
<keyword evidence="1" id="KW-0805">Transcription regulation</keyword>
<evidence type="ECO:0000313" key="6">
    <source>
        <dbReference type="Proteomes" id="UP000505210"/>
    </source>
</evidence>
<dbReference type="InterPro" id="IPR011711">
    <property type="entry name" value="GntR_C"/>
</dbReference>
<dbReference type="InterPro" id="IPR036390">
    <property type="entry name" value="WH_DNA-bd_sf"/>
</dbReference>
<sequence>MTLSSLSVQRSKSLYEQTYEALRASILSGDLAPGQRLVETQLAERLQVSRTPIREAMRQLQRDTLVTADSSGGLRVASLSVEDVIQLYDCRLALEQFAVQRACQHATPEQVRSLEQLVAQSETLSKSQTEYSPEMLDLDYRFHRLIAESSGNRWLVSLLDQVFDKMALLRVQTTRRNPRVLEIRQEHRQIFETIQTGWRSRSEADITAAVAAIRTHLIASQARVTQEVENLQHGVDG</sequence>
<dbReference type="KEGG" id="theu:HPC62_02670"/>
<dbReference type="GO" id="GO:0003700">
    <property type="term" value="F:DNA-binding transcription factor activity"/>
    <property type="evidence" value="ECO:0007669"/>
    <property type="project" value="InterPro"/>
</dbReference>
<dbReference type="CDD" id="cd07377">
    <property type="entry name" value="WHTH_GntR"/>
    <property type="match status" value="1"/>
</dbReference>
<protein>
    <submittedName>
        <fullName evidence="5">GntR family transcriptional regulator</fullName>
    </submittedName>
</protein>
<dbReference type="Gene3D" id="1.10.10.10">
    <property type="entry name" value="Winged helix-like DNA-binding domain superfamily/Winged helix DNA-binding domain"/>
    <property type="match status" value="1"/>
</dbReference>
<feature type="domain" description="HTH gntR-type" evidence="4">
    <location>
        <begin position="12"/>
        <end position="79"/>
    </location>
</feature>
<dbReference type="SMART" id="SM00345">
    <property type="entry name" value="HTH_GNTR"/>
    <property type="match status" value="1"/>
</dbReference>
<organism evidence="5 6">
    <name type="scientific">Thermoleptolyngbya sichuanensis A183</name>
    <dbReference type="NCBI Taxonomy" id="2737172"/>
    <lineage>
        <taxon>Bacteria</taxon>
        <taxon>Bacillati</taxon>
        <taxon>Cyanobacteriota</taxon>
        <taxon>Cyanophyceae</taxon>
        <taxon>Oculatellales</taxon>
        <taxon>Oculatellaceae</taxon>
        <taxon>Thermoleptolyngbya</taxon>
        <taxon>Thermoleptolyngbya sichuanensis</taxon>
    </lineage>
</organism>
<dbReference type="RefSeq" id="WP_172353635.1">
    <property type="nucleotide sequence ID" value="NZ_CP053661.1"/>
</dbReference>
<dbReference type="InterPro" id="IPR008920">
    <property type="entry name" value="TF_FadR/GntR_C"/>
</dbReference>
<dbReference type="PANTHER" id="PTHR43537">
    <property type="entry name" value="TRANSCRIPTIONAL REGULATOR, GNTR FAMILY"/>
    <property type="match status" value="1"/>
</dbReference>
<dbReference type="GO" id="GO:0003677">
    <property type="term" value="F:DNA binding"/>
    <property type="evidence" value="ECO:0007669"/>
    <property type="project" value="UniProtKB-KW"/>
</dbReference>
<evidence type="ECO:0000256" key="3">
    <source>
        <dbReference type="ARBA" id="ARBA00023163"/>
    </source>
</evidence>